<dbReference type="PANTHER" id="PTHR48054:SF94">
    <property type="entry name" value="LEUCINE-RICH REPEAT RECEPTOR-LIKE PROTEIN FASCIATED EAR2"/>
    <property type="match status" value="1"/>
</dbReference>
<proteinExistence type="predicted"/>
<dbReference type="Gene3D" id="3.80.10.10">
    <property type="entry name" value="Ribonuclease Inhibitor"/>
    <property type="match status" value="1"/>
</dbReference>
<dbReference type="InterPro" id="IPR032675">
    <property type="entry name" value="LRR_dom_sf"/>
</dbReference>
<name>A0A835BNR0_9POAL</name>
<dbReference type="Proteomes" id="UP000636709">
    <property type="component" value="Unassembled WGS sequence"/>
</dbReference>
<organism evidence="1 2">
    <name type="scientific">Digitaria exilis</name>
    <dbReference type="NCBI Taxonomy" id="1010633"/>
    <lineage>
        <taxon>Eukaryota</taxon>
        <taxon>Viridiplantae</taxon>
        <taxon>Streptophyta</taxon>
        <taxon>Embryophyta</taxon>
        <taxon>Tracheophyta</taxon>
        <taxon>Spermatophyta</taxon>
        <taxon>Magnoliopsida</taxon>
        <taxon>Liliopsida</taxon>
        <taxon>Poales</taxon>
        <taxon>Poaceae</taxon>
        <taxon>PACMAD clade</taxon>
        <taxon>Panicoideae</taxon>
        <taxon>Panicodae</taxon>
        <taxon>Paniceae</taxon>
        <taxon>Anthephorinae</taxon>
        <taxon>Digitaria</taxon>
    </lineage>
</organism>
<reference evidence="1" key="1">
    <citation type="submission" date="2020-07" db="EMBL/GenBank/DDBJ databases">
        <title>Genome sequence and genetic diversity analysis of an under-domesticated orphan crop, white fonio (Digitaria exilis).</title>
        <authorList>
            <person name="Bennetzen J.L."/>
            <person name="Chen S."/>
            <person name="Ma X."/>
            <person name="Wang X."/>
            <person name="Yssel A.E.J."/>
            <person name="Chaluvadi S.R."/>
            <person name="Johnson M."/>
            <person name="Gangashetty P."/>
            <person name="Hamidou F."/>
            <person name="Sanogo M.D."/>
            <person name="Zwaenepoel A."/>
            <person name="Wallace J."/>
            <person name="Van De Peer Y."/>
            <person name="Van Deynze A."/>
        </authorList>
    </citation>
    <scope>NUCLEOTIDE SEQUENCE</scope>
    <source>
        <tissue evidence="1">Leaves</tissue>
    </source>
</reference>
<dbReference type="Pfam" id="PF00560">
    <property type="entry name" value="LRR_1"/>
    <property type="match status" value="1"/>
</dbReference>
<comment type="caution">
    <text evidence="1">The sequence shown here is derived from an EMBL/GenBank/DDBJ whole genome shotgun (WGS) entry which is preliminary data.</text>
</comment>
<evidence type="ECO:0008006" key="3">
    <source>
        <dbReference type="Google" id="ProtNLM"/>
    </source>
</evidence>
<dbReference type="EMBL" id="JACEFO010001778">
    <property type="protein sequence ID" value="KAF8703474.1"/>
    <property type="molecule type" value="Genomic_DNA"/>
</dbReference>
<dbReference type="AlphaFoldDB" id="A0A835BNR0"/>
<sequence>MSRLRSSLAVVDLSNNNQGYADDEPVSVIALSGPIPEFFAEFHNLTVLQPSDPTTARSLPRSIFQLPELRVLDVSSNSDLAGSLPEELPDGSSLEVLILKETQFSGQVPSSIGNVRRLKTLDISGSNGSRGIPASIGDLESFIFLDLSSSGFQIGELPAAIGRLQSLSITIRIS</sequence>
<evidence type="ECO:0000313" key="2">
    <source>
        <dbReference type="Proteomes" id="UP000636709"/>
    </source>
</evidence>
<dbReference type="PANTHER" id="PTHR48054">
    <property type="entry name" value="RECEPTOR KINASE-LIKE PROTEIN XA21"/>
    <property type="match status" value="1"/>
</dbReference>
<keyword evidence="2" id="KW-1185">Reference proteome</keyword>
<dbReference type="InterPro" id="IPR001611">
    <property type="entry name" value="Leu-rich_rpt"/>
</dbReference>
<dbReference type="OrthoDB" id="1394818at2759"/>
<gene>
    <name evidence="1" type="ORF">HU200_032281</name>
</gene>
<dbReference type="SUPFAM" id="SSF52058">
    <property type="entry name" value="L domain-like"/>
    <property type="match status" value="1"/>
</dbReference>
<accession>A0A835BNR0</accession>
<dbReference type="InterPro" id="IPR052592">
    <property type="entry name" value="LRR-RLK"/>
</dbReference>
<protein>
    <recommendedName>
        <fullName evidence="3">L domain-like protein</fullName>
    </recommendedName>
</protein>
<evidence type="ECO:0000313" key="1">
    <source>
        <dbReference type="EMBL" id="KAF8703474.1"/>
    </source>
</evidence>